<dbReference type="SUPFAM" id="SSF90234">
    <property type="entry name" value="Zinc finger domain of DNA polymerase-alpha"/>
    <property type="match status" value="1"/>
</dbReference>
<dbReference type="InterPro" id="IPR006172">
    <property type="entry name" value="DNA-dir_DNA_pol_B"/>
</dbReference>
<dbReference type="NCBIfam" id="TIGR00592">
    <property type="entry name" value="pol2"/>
    <property type="match status" value="1"/>
</dbReference>
<dbReference type="FunFam" id="3.90.1600.10:FF:000022">
    <property type="entry name" value="DNA polymerase"/>
    <property type="match status" value="1"/>
</dbReference>
<dbReference type="InterPro" id="IPR036397">
    <property type="entry name" value="RNaseH_sf"/>
</dbReference>
<feature type="region of interest" description="Disordered" evidence="13">
    <location>
        <begin position="1"/>
        <end position="28"/>
    </location>
</feature>
<reference evidence="18" key="1">
    <citation type="journal article" date="2008" name="Nature">
        <title>The amphioxus genome and the evolution of the chordate karyotype.</title>
        <authorList>
            <consortium name="US DOE Joint Genome Institute (JGI-PGF)"/>
            <person name="Putnam N.H."/>
            <person name="Butts T."/>
            <person name="Ferrier D.E.K."/>
            <person name="Furlong R.F."/>
            <person name="Hellsten U."/>
            <person name="Kawashima T."/>
            <person name="Robinson-Rechavi M."/>
            <person name="Shoguchi E."/>
            <person name="Terry A."/>
            <person name="Yu J.-K."/>
            <person name="Benito-Gutierrez E.L."/>
            <person name="Dubchak I."/>
            <person name="Garcia-Fernandez J."/>
            <person name="Gibson-Brown J.J."/>
            <person name="Grigoriev I.V."/>
            <person name="Horton A.C."/>
            <person name="de Jong P.J."/>
            <person name="Jurka J."/>
            <person name="Kapitonov V.V."/>
            <person name="Kohara Y."/>
            <person name="Kuroki Y."/>
            <person name="Lindquist E."/>
            <person name="Lucas S."/>
            <person name="Osoegawa K."/>
            <person name="Pennacchio L.A."/>
            <person name="Salamov A.A."/>
            <person name="Satou Y."/>
            <person name="Sauka-Spengler T."/>
            <person name="Schmutz J."/>
            <person name="Shin-I T."/>
            <person name="Toyoda A."/>
            <person name="Bronner-Fraser M."/>
            <person name="Fujiyama A."/>
            <person name="Holland L.Z."/>
            <person name="Holland P.W.H."/>
            <person name="Satoh N."/>
            <person name="Rokhsar D.S."/>
        </authorList>
    </citation>
    <scope>NUCLEOTIDE SEQUENCE [LARGE SCALE GENOMIC DNA]</scope>
    <source>
        <strain evidence="18">S238N-H82</strain>
        <tissue evidence="18">Testes</tissue>
    </source>
</reference>
<dbReference type="FunFam" id="1.10.132.60:FF:000006">
    <property type="entry name" value="DNA polymerase"/>
    <property type="match status" value="1"/>
</dbReference>
<evidence type="ECO:0000256" key="1">
    <source>
        <dbReference type="ARBA" id="ARBA00004123"/>
    </source>
</evidence>
<dbReference type="PANTHER" id="PTHR45861">
    <property type="entry name" value="DNA POLYMERASE ALPHA CATALYTIC SUBUNIT"/>
    <property type="match status" value="1"/>
</dbReference>
<dbReference type="FunFam" id="3.30.420.10:FF:000018">
    <property type="entry name" value="DNA polymerase"/>
    <property type="match status" value="1"/>
</dbReference>
<feature type="compositionally biased region" description="Basic and acidic residues" evidence="13">
    <location>
        <begin position="334"/>
        <end position="347"/>
    </location>
</feature>
<dbReference type="InParanoid" id="C3ZEE6"/>
<keyword evidence="11" id="KW-0539">Nucleus</keyword>
<dbReference type="Gene3D" id="3.90.1600.10">
    <property type="entry name" value="Palm domain of DNA polymerase"/>
    <property type="match status" value="1"/>
</dbReference>
<dbReference type="Gene3D" id="2.40.50.730">
    <property type="match status" value="1"/>
</dbReference>
<dbReference type="InterPro" id="IPR023211">
    <property type="entry name" value="DNA_pol_palm_dom_sf"/>
</dbReference>
<evidence type="ECO:0000313" key="18">
    <source>
        <dbReference type="EMBL" id="EEN49102.1"/>
    </source>
</evidence>
<evidence type="ECO:0000256" key="12">
    <source>
        <dbReference type="RuleBase" id="RU000442"/>
    </source>
</evidence>
<dbReference type="GO" id="GO:0000166">
    <property type="term" value="F:nucleotide binding"/>
    <property type="evidence" value="ECO:0007669"/>
    <property type="project" value="InterPro"/>
</dbReference>
<dbReference type="GO" id="GO:1902975">
    <property type="term" value="P:mitotic DNA replication initiation"/>
    <property type="evidence" value="ECO:0007669"/>
    <property type="project" value="InterPro"/>
</dbReference>
<dbReference type="PROSITE" id="PS00116">
    <property type="entry name" value="DNA_POLYMERASE_B"/>
    <property type="match status" value="1"/>
</dbReference>
<dbReference type="Gene3D" id="1.10.287.690">
    <property type="entry name" value="Helix hairpin bin"/>
    <property type="match status" value="1"/>
</dbReference>
<dbReference type="Pfam" id="PF03104">
    <property type="entry name" value="DNA_pol_B_exo1"/>
    <property type="match status" value="1"/>
</dbReference>
<dbReference type="InterPro" id="IPR006134">
    <property type="entry name" value="DNA-dir_DNA_pol_B_multi_dom"/>
</dbReference>
<dbReference type="SMART" id="SM00486">
    <property type="entry name" value="POLBc"/>
    <property type="match status" value="1"/>
</dbReference>
<dbReference type="InterPro" id="IPR006133">
    <property type="entry name" value="DNA-dir_DNA_pol_B_exonuc"/>
</dbReference>
<dbReference type="FunFam" id="3.90.1600.10:FF:000023">
    <property type="entry name" value="DNA polymerase"/>
    <property type="match status" value="1"/>
</dbReference>
<dbReference type="GO" id="GO:0005658">
    <property type="term" value="C:alpha DNA polymerase:primase complex"/>
    <property type="evidence" value="ECO:0007669"/>
    <property type="project" value="UniProtKB-ARBA"/>
</dbReference>
<dbReference type="InterPro" id="IPR015088">
    <property type="entry name" value="Znf_DNA-dir_DNA_pol_B_alpha"/>
</dbReference>
<comment type="subcellular location">
    <subcellularLocation>
        <location evidence="1">Nucleus</location>
    </subcellularLocation>
</comment>
<evidence type="ECO:0000256" key="4">
    <source>
        <dbReference type="ARBA" id="ARBA00022695"/>
    </source>
</evidence>
<dbReference type="InterPro" id="IPR017964">
    <property type="entry name" value="DNA-dir_DNA_pol_B_CS"/>
</dbReference>
<feature type="compositionally biased region" description="Acidic residues" evidence="13">
    <location>
        <begin position="274"/>
        <end position="311"/>
    </location>
</feature>
<feature type="domain" description="DNA polymerase alpha catalytic subunit N-terminal" evidence="17">
    <location>
        <begin position="32"/>
        <end position="93"/>
    </location>
</feature>
<feature type="compositionally biased region" description="Basic and acidic residues" evidence="13">
    <location>
        <begin position="312"/>
        <end position="326"/>
    </location>
</feature>
<keyword evidence="5 12" id="KW-0235">DNA replication</keyword>
<evidence type="ECO:0000256" key="3">
    <source>
        <dbReference type="ARBA" id="ARBA00022679"/>
    </source>
</evidence>
<keyword evidence="3 12" id="KW-0808">Transferase</keyword>
<dbReference type="Gene3D" id="1.10.3200.20">
    <property type="entry name" value="DNA Polymerase alpha, zinc finger"/>
    <property type="match status" value="1"/>
</dbReference>
<comment type="similarity">
    <text evidence="2 12">Belongs to the DNA polymerase type-B family.</text>
</comment>
<name>C3ZEE6_BRAFL</name>
<dbReference type="Gene3D" id="1.10.132.60">
    <property type="entry name" value="DNA polymerase family B, C-terminal domain"/>
    <property type="match status" value="1"/>
</dbReference>
<feature type="domain" description="Zinc finger DNA-directed DNA polymerase family B alpha" evidence="16">
    <location>
        <begin position="1332"/>
        <end position="1519"/>
    </location>
</feature>
<evidence type="ECO:0000259" key="16">
    <source>
        <dbReference type="Pfam" id="PF08996"/>
    </source>
</evidence>
<feature type="compositionally biased region" description="Polar residues" evidence="13">
    <location>
        <begin position="131"/>
        <end position="142"/>
    </location>
</feature>
<evidence type="ECO:0000256" key="2">
    <source>
        <dbReference type="ARBA" id="ARBA00005755"/>
    </source>
</evidence>
<evidence type="ECO:0000256" key="13">
    <source>
        <dbReference type="SAM" id="MobiDB-lite"/>
    </source>
</evidence>
<dbReference type="Pfam" id="PF08996">
    <property type="entry name" value="zf-DNA_Pol"/>
    <property type="match status" value="1"/>
</dbReference>
<dbReference type="EMBL" id="GG666612">
    <property type="protein sequence ID" value="EEN49102.1"/>
    <property type="molecule type" value="Genomic_DNA"/>
</dbReference>
<keyword evidence="9 12" id="KW-0239">DNA-directed DNA polymerase</keyword>
<keyword evidence="7" id="KW-0863">Zinc-finger</keyword>
<dbReference type="InterPro" id="IPR038256">
    <property type="entry name" value="Pol_alpha_znc_sf"/>
</dbReference>
<gene>
    <name evidence="18" type="ORF">BRAFLDRAFT_120187</name>
</gene>
<feature type="domain" description="DNA-directed DNA polymerase family B exonuclease" evidence="15">
    <location>
        <begin position="528"/>
        <end position="767"/>
    </location>
</feature>
<feature type="domain" description="DNA-directed DNA polymerase family B multifunctional" evidence="14">
    <location>
        <begin position="833"/>
        <end position="1292"/>
    </location>
</feature>
<evidence type="ECO:0000256" key="8">
    <source>
        <dbReference type="ARBA" id="ARBA00022833"/>
    </source>
</evidence>
<dbReference type="FunFam" id="3.30.70.2820:FF:000001">
    <property type="entry name" value="DNA polymerase"/>
    <property type="match status" value="1"/>
</dbReference>
<dbReference type="Gene3D" id="3.30.70.2820">
    <property type="match status" value="1"/>
</dbReference>
<dbReference type="SUPFAM" id="SSF56672">
    <property type="entry name" value="DNA/RNA polymerases"/>
    <property type="match status" value="1"/>
</dbReference>
<dbReference type="PRINTS" id="PR00106">
    <property type="entry name" value="DNAPOLB"/>
</dbReference>
<dbReference type="InterPro" id="IPR024647">
    <property type="entry name" value="DNA_pol_a_cat_su_N"/>
</dbReference>
<keyword evidence="8" id="KW-0862">Zinc</keyword>
<protein>
    <recommendedName>
        <fullName evidence="12">DNA polymerase</fullName>
        <ecNumber evidence="12">2.7.7.7</ecNumber>
    </recommendedName>
</protein>
<evidence type="ECO:0000256" key="6">
    <source>
        <dbReference type="ARBA" id="ARBA00022723"/>
    </source>
</evidence>
<evidence type="ECO:0000259" key="14">
    <source>
        <dbReference type="Pfam" id="PF00136"/>
    </source>
</evidence>
<keyword evidence="6" id="KW-0479">Metal-binding</keyword>
<dbReference type="EC" id="2.7.7.7" evidence="12"/>
<proteinExistence type="inferred from homology"/>
<comment type="catalytic activity">
    <reaction evidence="12">
        <text>DNA(n) + a 2'-deoxyribonucleoside 5'-triphosphate = DNA(n+1) + diphosphate</text>
        <dbReference type="Rhea" id="RHEA:22508"/>
        <dbReference type="Rhea" id="RHEA-COMP:17339"/>
        <dbReference type="Rhea" id="RHEA-COMP:17340"/>
        <dbReference type="ChEBI" id="CHEBI:33019"/>
        <dbReference type="ChEBI" id="CHEBI:61560"/>
        <dbReference type="ChEBI" id="CHEBI:173112"/>
        <dbReference type="EC" id="2.7.7.7"/>
    </reaction>
</comment>
<dbReference type="GO" id="GO:0008270">
    <property type="term" value="F:zinc ion binding"/>
    <property type="evidence" value="ECO:0007669"/>
    <property type="project" value="UniProtKB-KW"/>
</dbReference>
<feature type="region of interest" description="Disordered" evidence="13">
    <location>
        <begin position="870"/>
        <end position="895"/>
    </location>
</feature>
<evidence type="ECO:0000256" key="11">
    <source>
        <dbReference type="ARBA" id="ARBA00023242"/>
    </source>
</evidence>
<dbReference type="GO" id="GO:0003887">
    <property type="term" value="F:DNA-directed DNA polymerase activity"/>
    <property type="evidence" value="ECO:0007669"/>
    <property type="project" value="UniProtKB-KW"/>
</dbReference>
<evidence type="ECO:0000259" key="17">
    <source>
        <dbReference type="Pfam" id="PF12254"/>
    </source>
</evidence>
<evidence type="ECO:0000259" key="15">
    <source>
        <dbReference type="Pfam" id="PF03104"/>
    </source>
</evidence>
<evidence type="ECO:0000256" key="7">
    <source>
        <dbReference type="ARBA" id="ARBA00022771"/>
    </source>
</evidence>
<organism>
    <name type="scientific">Branchiostoma floridae</name>
    <name type="common">Florida lancelet</name>
    <name type="synonym">Amphioxus</name>
    <dbReference type="NCBI Taxonomy" id="7739"/>
    <lineage>
        <taxon>Eukaryota</taxon>
        <taxon>Metazoa</taxon>
        <taxon>Chordata</taxon>
        <taxon>Cephalochordata</taxon>
        <taxon>Leptocardii</taxon>
        <taxon>Amphioxiformes</taxon>
        <taxon>Branchiostomatidae</taxon>
        <taxon>Branchiostoma</taxon>
    </lineage>
</organism>
<dbReference type="InterPro" id="IPR042087">
    <property type="entry name" value="DNA_pol_B_thumb"/>
</dbReference>
<dbReference type="Pfam" id="PF00136">
    <property type="entry name" value="DNA_pol_B"/>
    <property type="match status" value="1"/>
</dbReference>
<dbReference type="GO" id="GO:0003677">
    <property type="term" value="F:DNA binding"/>
    <property type="evidence" value="ECO:0007669"/>
    <property type="project" value="UniProtKB-KW"/>
</dbReference>
<dbReference type="Pfam" id="PF12254">
    <property type="entry name" value="DNA_pol_alpha_N"/>
    <property type="match status" value="1"/>
</dbReference>
<dbReference type="PANTHER" id="PTHR45861:SF1">
    <property type="entry name" value="DNA POLYMERASE ALPHA CATALYTIC SUBUNIT"/>
    <property type="match status" value="1"/>
</dbReference>
<dbReference type="SUPFAM" id="SSF53098">
    <property type="entry name" value="Ribonuclease H-like"/>
    <property type="match status" value="1"/>
</dbReference>
<dbReference type="Gene3D" id="3.30.420.10">
    <property type="entry name" value="Ribonuclease H-like superfamily/Ribonuclease H"/>
    <property type="match status" value="1"/>
</dbReference>
<evidence type="ECO:0000256" key="5">
    <source>
        <dbReference type="ARBA" id="ARBA00022705"/>
    </source>
</evidence>
<dbReference type="InterPro" id="IPR012337">
    <property type="entry name" value="RNaseH-like_sf"/>
</dbReference>
<keyword evidence="4 12" id="KW-0548">Nucleotidyltransferase</keyword>
<evidence type="ECO:0000256" key="9">
    <source>
        <dbReference type="ARBA" id="ARBA00022932"/>
    </source>
</evidence>
<dbReference type="STRING" id="7739.C3ZEE6"/>
<dbReference type="InterPro" id="IPR045846">
    <property type="entry name" value="POLBc_alpha"/>
</dbReference>
<sequence>MADDDQQPVTESLATTRSRRTRKDKTGRLAALEKLKKVKKGEKVKYEVDELENVYEEVNEDEYSDVVRTRQEDDWIIDDDGSGYVEDGREIFDDDIAGGSDAPSAKDKKKGGPGQKKAAKPMVKKPVIKPNNSIMSMFQSSAAKKAKNEKDVKLDEDELLGDILQEMHAESRSGGPAPKRMKPASMRPSGAAPVNPFAAKTTPKRPQATRARVPTTNLSYTLSSPSSSKPRPKPQSDDIQTTPPSRSARPPATFRPPSAGAKKKAVVKVKEEPPEVEEEMDVEEAQDEGGNDMPDNGDVDFGDIDFNDDDFDGHMSEEAPKVKQEPEDQVQVKSEPEELRKIKQEKKPFEDQVISGSGWETIKGEMGSAESVVTDVKVDSSSLPLVTNQEGESVLRFYWIDAYEDQYKQPGVVYMFGKVWIESARAHVSCCVVVRNIERSIFLLPRETRLFKNGDDTGVPVTIMDVYQEFDEKISSKHKIMKFNSRKVTKQYAFEKLEVPVESDYLEVRYSSDLPALPADLKGETFSHVFGTNTSSTELFLLERRIKGPCWLDIKLPQKPNQPISWCKVEAFVTKAAHVSVTAETLTPPPMVVMSLSLQTLLNPKTHQNEVVAVAALVHTRFHIDKAPPKPPFQDNFCAISKPNDCVFPYDFKDAIRKNGARVEVMSTERALLGYFLAKVHKLDPDIIIGHDIYGFDLDVLLHRINSCKIPHWSRIGRLKRQVFPKLSSGGGRSSFVEKSAACGRLICDVKISSKELIRLKSYDLTELTKQILHQDRQVVPQEEVKNMFNTSQKLLYLIETTWVDASLTLNIMCELNVLPLALQITNICGNLLGRTLMGGRSERNEYLLLHAFQEKGFIVPDKTYGKKQAATHPVDVDADDDDQAKPTSKKGRRKPAYAGGLVLEPKKGFYDKYILLLDFNSLYPSIIQEYNICFTTISREVPQSQGGDAEEEQLPDLPDADLEPGVLPTEIRKLVERRRQVKQLMKQPDLNPDLKLQYNIRQQALKLTANSMYGCLGFTYSRFYAKPLAALVTSKGREILLKTKDLVQKMNLDVIYGDTDSIMINTNSTNWDDVFKLGNKVKSEVNKLYRLLELDIDGVFKSMLLLKKKKYAALTISKNPDGSFSTGQELKGLDIVRRDWCNLAKEAGKTVAHFSSYVIGQILSDQPRDKIVENIHEKLTEVGEKVKSGDIPVQMYEINKALTKNPQDYPDKKTLPHVQVAMWMNSHSEGKKVGAGDTISYIICEDGSRLPATQRAYAADRLAKDENLKIDTQYYLSQQVHPVVSRLCDPIDGTDAGIIAECLGLDPSGYRKAQQYHDDESEALLGGNAAMTDEEKFKDAERFKFNCPKPECGKENIWDGVFVANSPVPEFTLSQCANSQCDLAPTQYLTMLKNKLTLATRRHVKMYYEGWMKCDDPSCASRTRRVPMNPQRNGAVCPTCNKGILQQEYTDSQLYTQLLFYQHIFDLDKAIDKLPEKERVRPRGMKKEYLSDYHSLKTVADKRLKFNGYSEVNLNKLFEGLYVLK</sequence>
<evidence type="ECO:0000256" key="10">
    <source>
        <dbReference type="ARBA" id="ARBA00023125"/>
    </source>
</evidence>
<feature type="region of interest" description="Disordered" evidence="13">
    <location>
        <begin position="93"/>
        <end position="347"/>
    </location>
</feature>
<keyword evidence="10 12" id="KW-0238">DNA-binding</keyword>
<accession>C3ZEE6</accession>
<dbReference type="CDD" id="cd05532">
    <property type="entry name" value="POLBc_alpha"/>
    <property type="match status" value="1"/>
</dbReference>
<dbReference type="FunFam" id="1.10.287.690:FF:000003">
    <property type="entry name" value="DNA polymerase"/>
    <property type="match status" value="1"/>
</dbReference>
<dbReference type="CDD" id="cd05776">
    <property type="entry name" value="DNA_polB_alpha_exo"/>
    <property type="match status" value="1"/>
</dbReference>
<dbReference type="eggNOG" id="KOG0970">
    <property type="taxonomic scope" value="Eukaryota"/>
</dbReference>
<dbReference type="FunFam" id="1.10.3200.20:FF:000001">
    <property type="entry name" value="DNA polymerase"/>
    <property type="match status" value="1"/>
</dbReference>
<dbReference type="InterPro" id="IPR043502">
    <property type="entry name" value="DNA/RNA_pol_sf"/>
</dbReference>
<feature type="compositionally biased region" description="Basic residues" evidence="13">
    <location>
        <begin position="107"/>
        <end position="127"/>
    </location>
</feature>